<dbReference type="AlphaFoldDB" id="A0A8J3CEZ8"/>
<comment type="caution">
    <text evidence="5">The sequence shown here is derived from an EMBL/GenBank/DDBJ whole genome shotgun (WGS) entry which is preliminary data.</text>
</comment>
<proteinExistence type="inferred from homology"/>
<evidence type="ECO:0000256" key="1">
    <source>
        <dbReference type="ARBA" id="ARBA00001554"/>
    </source>
</evidence>
<evidence type="ECO:0000256" key="3">
    <source>
        <dbReference type="ARBA" id="ARBA00023239"/>
    </source>
</evidence>
<dbReference type="InterPro" id="IPR001533">
    <property type="entry name" value="Pterin_deHydtase"/>
</dbReference>
<name>A0A8J3CEZ8_9BURK</name>
<dbReference type="Proteomes" id="UP000614287">
    <property type="component" value="Unassembled WGS sequence"/>
</dbReference>
<evidence type="ECO:0000256" key="4">
    <source>
        <dbReference type="HAMAP-Rule" id="MF_00434"/>
    </source>
</evidence>
<dbReference type="GO" id="GO:0006729">
    <property type="term" value="P:tetrahydrobiopterin biosynthetic process"/>
    <property type="evidence" value="ECO:0007669"/>
    <property type="project" value="InterPro"/>
</dbReference>
<dbReference type="InterPro" id="IPR036428">
    <property type="entry name" value="PCD_sf"/>
</dbReference>
<keyword evidence="3 4" id="KW-0456">Lyase</keyword>
<dbReference type="EMBL" id="BMZG01000001">
    <property type="protein sequence ID" value="GHA63806.1"/>
    <property type="molecule type" value="Genomic_DNA"/>
</dbReference>
<evidence type="ECO:0000313" key="5">
    <source>
        <dbReference type="EMBL" id="GHA63806.1"/>
    </source>
</evidence>
<accession>A0A8J3CEZ8</accession>
<sequence>MIRLSDSEREVHMAALTKWKHDAVRDAIHRQYLFKDFNQAFGFMTRVALYTEQVNHHPEWFNVWNRVDVTLTTHDVSGLSMRDISMAQWMDTVYCSMIDKASG</sequence>
<dbReference type="RefSeq" id="WP_189490081.1">
    <property type="nucleotide sequence ID" value="NZ_BMZG01000001.1"/>
</dbReference>
<dbReference type="PANTHER" id="PTHR12599:SF0">
    <property type="entry name" value="PTERIN-4-ALPHA-CARBINOLAMINE DEHYDRATASE"/>
    <property type="match status" value="1"/>
</dbReference>
<protein>
    <recommendedName>
        <fullName evidence="4">Putative pterin-4-alpha-carbinolamine dehydratase</fullName>
        <shortName evidence="4">PHS</shortName>
        <ecNumber evidence="4">4.2.1.96</ecNumber>
    </recommendedName>
    <alternativeName>
        <fullName evidence="4">4-alpha-hydroxy-tetrahydropterin dehydratase</fullName>
    </alternativeName>
    <alternativeName>
        <fullName evidence="4">Pterin carbinolamine dehydratase</fullName>
        <shortName evidence="4">PCD</shortName>
    </alternativeName>
</protein>
<evidence type="ECO:0000256" key="2">
    <source>
        <dbReference type="ARBA" id="ARBA00006472"/>
    </source>
</evidence>
<dbReference type="Gene3D" id="3.30.1360.20">
    <property type="entry name" value="Transcriptional coactivator/pterin dehydratase"/>
    <property type="match status" value="1"/>
</dbReference>
<reference evidence="5" key="1">
    <citation type="journal article" date="2014" name="Int. J. Syst. Evol. Microbiol.">
        <title>Complete genome sequence of Corynebacterium casei LMG S-19264T (=DSM 44701T), isolated from a smear-ripened cheese.</title>
        <authorList>
            <consortium name="US DOE Joint Genome Institute (JGI-PGF)"/>
            <person name="Walter F."/>
            <person name="Albersmeier A."/>
            <person name="Kalinowski J."/>
            <person name="Ruckert C."/>
        </authorList>
    </citation>
    <scope>NUCLEOTIDE SEQUENCE</scope>
    <source>
        <strain evidence="5">KCTC 32501</strain>
    </source>
</reference>
<keyword evidence="6" id="KW-1185">Reference proteome</keyword>
<reference evidence="5" key="2">
    <citation type="submission" date="2020-09" db="EMBL/GenBank/DDBJ databases">
        <authorList>
            <person name="Sun Q."/>
            <person name="Kim S."/>
        </authorList>
    </citation>
    <scope>NUCLEOTIDE SEQUENCE</scope>
    <source>
        <strain evidence="5">KCTC 32501</strain>
    </source>
</reference>
<dbReference type="Pfam" id="PF01329">
    <property type="entry name" value="Pterin_4a"/>
    <property type="match status" value="1"/>
</dbReference>
<comment type="similarity">
    <text evidence="2 4">Belongs to the pterin-4-alpha-carbinolamine dehydratase family.</text>
</comment>
<dbReference type="GO" id="GO:0008124">
    <property type="term" value="F:4-alpha-hydroxytetrahydrobiopterin dehydratase activity"/>
    <property type="evidence" value="ECO:0007669"/>
    <property type="project" value="UniProtKB-UniRule"/>
</dbReference>
<organism evidence="5 6">
    <name type="scientific">Formosimonas limnophila</name>
    <dbReference type="NCBI Taxonomy" id="1384487"/>
    <lineage>
        <taxon>Bacteria</taxon>
        <taxon>Pseudomonadati</taxon>
        <taxon>Pseudomonadota</taxon>
        <taxon>Betaproteobacteria</taxon>
        <taxon>Burkholderiales</taxon>
        <taxon>Burkholderiaceae</taxon>
        <taxon>Formosimonas</taxon>
    </lineage>
</organism>
<evidence type="ECO:0000313" key="6">
    <source>
        <dbReference type="Proteomes" id="UP000614287"/>
    </source>
</evidence>
<dbReference type="SUPFAM" id="SSF55248">
    <property type="entry name" value="PCD-like"/>
    <property type="match status" value="1"/>
</dbReference>
<comment type="catalytic activity">
    <reaction evidence="1 4">
        <text>(4aS,6R)-4a-hydroxy-L-erythro-5,6,7,8-tetrahydrobiopterin = (6R)-L-erythro-6,7-dihydrobiopterin + H2O</text>
        <dbReference type="Rhea" id="RHEA:11920"/>
        <dbReference type="ChEBI" id="CHEBI:15377"/>
        <dbReference type="ChEBI" id="CHEBI:15642"/>
        <dbReference type="ChEBI" id="CHEBI:43120"/>
        <dbReference type="EC" id="4.2.1.96"/>
    </reaction>
</comment>
<gene>
    <name evidence="5" type="ORF">GCM10009007_00090</name>
</gene>
<dbReference type="NCBIfam" id="NF002018">
    <property type="entry name" value="PRK00823.1-3"/>
    <property type="match status" value="1"/>
</dbReference>
<dbReference type="CDD" id="cd00914">
    <property type="entry name" value="PCD_DCoH_subfamily_b"/>
    <property type="match status" value="1"/>
</dbReference>
<dbReference type="EC" id="4.2.1.96" evidence="4"/>
<dbReference type="HAMAP" id="MF_00434">
    <property type="entry name" value="Pterin_4_alpha"/>
    <property type="match status" value="1"/>
</dbReference>
<dbReference type="PANTHER" id="PTHR12599">
    <property type="entry name" value="PTERIN-4-ALPHA-CARBINOLAMINE DEHYDRATASE"/>
    <property type="match status" value="1"/>
</dbReference>